<dbReference type="FunFam" id="3.30.420.140:FF:000001">
    <property type="entry name" value="RNA-binding transcriptional accessory protein"/>
    <property type="match status" value="1"/>
</dbReference>
<dbReference type="InterPro" id="IPR012337">
    <property type="entry name" value="RNaseH-like_sf"/>
</dbReference>
<reference evidence="2" key="1">
    <citation type="journal article" date="2020" name="mSystems">
        <title>Genome- and Community-Level Interaction Insights into Carbon Utilization and Element Cycling Functions of Hydrothermarchaeota in Hydrothermal Sediment.</title>
        <authorList>
            <person name="Zhou Z."/>
            <person name="Liu Y."/>
            <person name="Xu W."/>
            <person name="Pan J."/>
            <person name="Luo Z.H."/>
            <person name="Li M."/>
        </authorList>
    </citation>
    <scope>NUCLEOTIDE SEQUENCE [LARGE SCALE GENOMIC DNA]</scope>
    <source>
        <strain evidence="2">HyVt-577</strain>
    </source>
</reference>
<dbReference type="GO" id="GO:0005737">
    <property type="term" value="C:cytoplasm"/>
    <property type="evidence" value="ECO:0007669"/>
    <property type="project" value="UniProtKB-ARBA"/>
</dbReference>
<dbReference type="Gene3D" id="1.10.3500.10">
    <property type="entry name" value="Tex N-terminal region-like"/>
    <property type="match status" value="1"/>
</dbReference>
<dbReference type="Pfam" id="PF16921">
    <property type="entry name" value="Tex_YqgF"/>
    <property type="match status" value="1"/>
</dbReference>
<dbReference type="CDD" id="cd05685">
    <property type="entry name" value="S1_Tex"/>
    <property type="match status" value="1"/>
</dbReference>
<dbReference type="InterPro" id="IPR037027">
    <property type="entry name" value="YqgF/RNaseH-like_dom_sf"/>
</dbReference>
<organism evidence="2">
    <name type="scientific">Caldithrix abyssi</name>
    <dbReference type="NCBI Taxonomy" id="187145"/>
    <lineage>
        <taxon>Bacteria</taxon>
        <taxon>Pseudomonadati</taxon>
        <taxon>Calditrichota</taxon>
        <taxon>Calditrichia</taxon>
        <taxon>Calditrichales</taxon>
        <taxon>Calditrichaceae</taxon>
        <taxon>Caldithrix</taxon>
    </lineage>
</organism>
<dbReference type="PROSITE" id="PS50126">
    <property type="entry name" value="S1"/>
    <property type="match status" value="1"/>
</dbReference>
<dbReference type="InterPro" id="IPR012340">
    <property type="entry name" value="NA-bd_OB-fold"/>
</dbReference>
<dbReference type="SMART" id="SM00316">
    <property type="entry name" value="S1"/>
    <property type="match status" value="1"/>
</dbReference>
<dbReference type="InterPro" id="IPR006641">
    <property type="entry name" value="YqgF/RNaseH-like_dom"/>
</dbReference>
<dbReference type="SMART" id="SM00732">
    <property type="entry name" value="YqgFc"/>
    <property type="match status" value="1"/>
</dbReference>
<dbReference type="Gene3D" id="1.10.150.310">
    <property type="entry name" value="Tex RuvX-like domain-like"/>
    <property type="match status" value="1"/>
</dbReference>
<comment type="caution">
    <text evidence="2">The sequence shown here is derived from an EMBL/GenBank/DDBJ whole genome shotgun (WGS) entry which is preliminary data.</text>
</comment>
<dbReference type="InterPro" id="IPR055179">
    <property type="entry name" value="Tex-like_central_region"/>
</dbReference>
<dbReference type="AlphaFoldDB" id="A0A7V4TZZ4"/>
<dbReference type="SUPFAM" id="SSF47781">
    <property type="entry name" value="RuvA domain 2-like"/>
    <property type="match status" value="2"/>
</dbReference>
<dbReference type="SUPFAM" id="SSF53098">
    <property type="entry name" value="Ribonuclease H-like"/>
    <property type="match status" value="1"/>
</dbReference>
<dbReference type="GO" id="GO:0006139">
    <property type="term" value="P:nucleobase-containing compound metabolic process"/>
    <property type="evidence" value="ECO:0007669"/>
    <property type="project" value="InterPro"/>
</dbReference>
<protein>
    <submittedName>
        <fullName evidence="2">RNA-binding transcriptional accessory protein</fullName>
    </submittedName>
</protein>
<dbReference type="FunFam" id="2.40.50.140:FF:000051">
    <property type="entry name" value="RNA-binding transcriptional accessory protein"/>
    <property type="match status" value="1"/>
</dbReference>
<dbReference type="InterPro" id="IPR003029">
    <property type="entry name" value="S1_domain"/>
</dbReference>
<dbReference type="FunFam" id="1.10.10.650:FF:000001">
    <property type="entry name" value="S1 RNA-binding domain 1"/>
    <property type="match status" value="1"/>
</dbReference>
<dbReference type="InterPro" id="IPR023323">
    <property type="entry name" value="Tex-like_dom_sf"/>
</dbReference>
<dbReference type="Pfam" id="PF17674">
    <property type="entry name" value="HHH_9"/>
    <property type="match status" value="1"/>
</dbReference>
<dbReference type="InterPro" id="IPR044146">
    <property type="entry name" value="S1_Tex"/>
</dbReference>
<dbReference type="PANTHER" id="PTHR10724:SF10">
    <property type="entry name" value="S1 RNA-BINDING DOMAIN-CONTAINING PROTEIN 1"/>
    <property type="match status" value="1"/>
</dbReference>
<dbReference type="GO" id="GO:0003735">
    <property type="term" value="F:structural constituent of ribosome"/>
    <property type="evidence" value="ECO:0007669"/>
    <property type="project" value="TreeGrafter"/>
</dbReference>
<dbReference type="Gene3D" id="2.40.50.140">
    <property type="entry name" value="Nucleic acid-binding proteins"/>
    <property type="match status" value="1"/>
</dbReference>
<dbReference type="Pfam" id="PF09371">
    <property type="entry name" value="Tex_N"/>
    <property type="match status" value="1"/>
</dbReference>
<feature type="domain" description="S1 motif" evidence="1">
    <location>
        <begin position="650"/>
        <end position="719"/>
    </location>
</feature>
<dbReference type="Pfam" id="PF00575">
    <property type="entry name" value="S1"/>
    <property type="match status" value="1"/>
</dbReference>
<name>A0A7V4TZZ4_CALAY</name>
<dbReference type="SUPFAM" id="SSF158832">
    <property type="entry name" value="Tex N-terminal region-like"/>
    <property type="match status" value="1"/>
</dbReference>
<dbReference type="PANTHER" id="PTHR10724">
    <property type="entry name" value="30S RIBOSOMAL PROTEIN S1"/>
    <property type="match status" value="1"/>
</dbReference>
<dbReference type="InterPro" id="IPR010994">
    <property type="entry name" value="RuvA_2-like"/>
</dbReference>
<dbReference type="GO" id="GO:0006412">
    <property type="term" value="P:translation"/>
    <property type="evidence" value="ECO:0007669"/>
    <property type="project" value="TreeGrafter"/>
</dbReference>
<evidence type="ECO:0000259" key="1">
    <source>
        <dbReference type="PROSITE" id="PS50126"/>
    </source>
</evidence>
<dbReference type="Proteomes" id="UP000885779">
    <property type="component" value="Unassembled WGS sequence"/>
</dbReference>
<dbReference type="SUPFAM" id="SSF50249">
    <property type="entry name" value="Nucleic acid-binding proteins"/>
    <property type="match status" value="1"/>
</dbReference>
<proteinExistence type="predicted"/>
<dbReference type="InterPro" id="IPR041692">
    <property type="entry name" value="HHH_9"/>
</dbReference>
<dbReference type="Gene3D" id="1.10.10.650">
    <property type="entry name" value="RuvA domain 2-like"/>
    <property type="match status" value="1"/>
</dbReference>
<dbReference type="FunFam" id="1.10.150.310:FF:000001">
    <property type="entry name" value="RNA-binding transcriptional accessory protein"/>
    <property type="match status" value="1"/>
</dbReference>
<dbReference type="InterPro" id="IPR050437">
    <property type="entry name" value="Ribos_protein_bS1-like"/>
</dbReference>
<dbReference type="InterPro" id="IPR032639">
    <property type="entry name" value="Tex_YqgF"/>
</dbReference>
<dbReference type="Pfam" id="PF22706">
    <property type="entry name" value="Tex_central_region"/>
    <property type="match status" value="1"/>
</dbReference>
<sequence>MTEQQMIEFVANELGLNPVQIKNTIQLLDEGNTVPFIARYRKEVTGSLDENAIRSIEERMQYLRNLEARKQTILKSIEEQGKLTPELKQRIEKTTKMQELEDLYLPYKPKKRTRATVARERGLEPLAELILKQETTEGSPEELAAPYVNAEKEVNSVEEALQGARDIVAEIISDDADVRKRVRQRTFKTALLRSEVKKTEERTPYEQYYDFSESVNTIPPHRILAINRGEKEGVLKVSVDVDAQSMTAEIESMYVKNPQSVLIEHLKEAIKDSYTRLVAPSIAREVRNELTEKADAHAIAVFAENLKNLLLQPPVRGKKIMGIDPGYRTGCKVAVIDETGKYLEGATIYPHPPQNKYFEAKSVVRGMANKYGVDIIAIGNGTASRETEQMVAEVISEMKDERKLAYIIVNEAGASVYSASKVAQQEFPDLEASMRGNISIARRLQDPLAELVKIDPKSIGVGLYQHDVNQRSLATALGQVVESAVNSVGVNLNTASASLLKYVSGLTGRTAESIVNYRNEHGSFRSREDLRQVDGIGEVAFQQAAGFLRIPEGDNPLDNTAIHPESYQATQKLLQKLGIEDIQKEGREVKKKIKESAVDLRELLAELGIGEPTFNDILDNLEKPGLDPRDELPKPILKSEVLKMEDLKEGMVLKGTVRNVVDFGAFVDIGVKQDGLVHVSKMAKKYVKNPLEVVSVGDVLEVKVVSIDLERGRIGLSMILDEK</sequence>
<evidence type="ECO:0000313" key="2">
    <source>
        <dbReference type="EMBL" id="HGY55491.1"/>
    </source>
</evidence>
<dbReference type="Pfam" id="PF12836">
    <property type="entry name" value="HHH_3"/>
    <property type="match status" value="1"/>
</dbReference>
<dbReference type="Gene3D" id="3.30.420.140">
    <property type="entry name" value="YqgF/RNase H-like domain"/>
    <property type="match status" value="1"/>
</dbReference>
<accession>A0A7V4TZZ4</accession>
<dbReference type="InterPro" id="IPR018974">
    <property type="entry name" value="Tex-like_N"/>
</dbReference>
<dbReference type="GO" id="GO:0003729">
    <property type="term" value="F:mRNA binding"/>
    <property type="evidence" value="ECO:0007669"/>
    <property type="project" value="TreeGrafter"/>
</dbReference>
<dbReference type="InterPro" id="IPR023319">
    <property type="entry name" value="Tex-like_HTH_dom_sf"/>
</dbReference>
<dbReference type="EMBL" id="DRQG01000067">
    <property type="protein sequence ID" value="HGY55491.1"/>
    <property type="molecule type" value="Genomic_DNA"/>
</dbReference>
<gene>
    <name evidence="2" type="ORF">ENK44_07320</name>
</gene>